<keyword evidence="4" id="KW-0378">Hydrolase</keyword>
<evidence type="ECO:0000256" key="3">
    <source>
        <dbReference type="ARBA" id="ARBA00022750"/>
    </source>
</evidence>
<dbReference type="SUPFAM" id="SSF53163">
    <property type="entry name" value="HybD-like"/>
    <property type="match status" value="1"/>
</dbReference>
<comment type="similarity">
    <text evidence="1">Belongs to the peptidase A31 family.</text>
</comment>
<dbReference type="GO" id="GO:0006508">
    <property type="term" value="P:proteolysis"/>
    <property type="evidence" value="ECO:0007669"/>
    <property type="project" value="UniProtKB-KW"/>
</dbReference>
<dbReference type="PRINTS" id="PR00446">
    <property type="entry name" value="HYDRGNUPTAKE"/>
</dbReference>
<gene>
    <name evidence="6" type="ORF">ACIBP5_06430</name>
</gene>
<feature type="compositionally biased region" description="Basic and acidic residues" evidence="5">
    <location>
        <begin position="1"/>
        <end position="16"/>
    </location>
</feature>
<evidence type="ECO:0000313" key="7">
    <source>
        <dbReference type="Proteomes" id="UP001612928"/>
    </source>
</evidence>
<evidence type="ECO:0000256" key="4">
    <source>
        <dbReference type="ARBA" id="ARBA00022801"/>
    </source>
</evidence>
<dbReference type="Pfam" id="PF01750">
    <property type="entry name" value="HycI"/>
    <property type="match status" value="1"/>
</dbReference>
<dbReference type="Proteomes" id="UP001612928">
    <property type="component" value="Unassembled WGS sequence"/>
</dbReference>
<protein>
    <submittedName>
        <fullName evidence="6">Hydrogenase maturation protease</fullName>
    </submittedName>
</protein>
<keyword evidence="2 6" id="KW-0645">Protease</keyword>
<proteinExistence type="inferred from homology"/>
<keyword evidence="7" id="KW-1185">Reference proteome</keyword>
<dbReference type="PANTHER" id="PTHR30302">
    <property type="entry name" value="HYDROGENASE 1 MATURATION PROTEASE"/>
    <property type="match status" value="1"/>
</dbReference>
<organism evidence="6 7">
    <name type="scientific">Nonomuraea indica</name>
    <dbReference type="NCBI Taxonomy" id="1581193"/>
    <lineage>
        <taxon>Bacteria</taxon>
        <taxon>Bacillati</taxon>
        <taxon>Actinomycetota</taxon>
        <taxon>Actinomycetes</taxon>
        <taxon>Streptosporangiales</taxon>
        <taxon>Streptosporangiaceae</taxon>
        <taxon>Nonomuraea</taxon>
    </lineage>
</organism>
<sequence length="309" mass="32818">MKDDMKETDPPVERPGPETWAPWTPARRPGPDGAEFWTRMERRGPDEVVVAGVPVRAGSRVRLRPSAGRSDVLDLLLDGRTAVVESVEQDDEGAFHVAVVLDEDPGRDLGEARMPGHRFFYTAQEIEPLGPAAGPPGARVLVAGLGNIFLGDDGFGVEVVRLLAGTELPGGVDVTDFGIRGMDLVYALQRDYDLAILVDAAPRGEPPGTLTVLEADTPDSAASLGEAGVETHGMDPVRVLRLARELGRVPDRVIVVCCEPATVLTGGADEDVLVDLSEPVRAATGQAVRLVMDMIAESTGPGSRPQNPE</sequence>
<evidence type="ECO:0000313" key="6">
    <source>
        <dbReference type="EMBL" id="MFI7439585.1"/>
    </source>
</evidence>
<evidence type="ECO:0000256" key="2">
    <source>
        <dbReference type="ARBA" id="ARBA00022670"/>
    </source>
</evidence>
<comment type="caution">
    <text evidence="6">The sequence shown here is derived from an EMBL/GenBank/DDBJ whole genome shotgun (WGS) entry which is preliminary data.</text>
</comment>
<evidence type="ECO:0000256" key="5">
    <source>
        <dbReference type="SAM" id="MobiDB-lite"/>
    </source>
</evidence>
<reference evidence="6 7" key="1">
    <citation type="submission" date="2024-10" db="EMBL/GenBank/DDBJ databases">
        <title>The Natural Products Discovery Center: Release of the First 8490 Sequenced Strains for Exploring Actinobacteria Biosynthetic Diversity.</title>
        <authorList>
            <person name="Kalkreuter E."/>
            <person name="Kautsar S.A."/>
            <person name="Yang D."/>
            <person name="Bader C.D."/>
            <person name="Teijaro C.N."/>
            <person name="Fluegel L."/>
            <person name="Davis C.M."/>
            <person name="Simpson J.R."/>
            <person name="Lauterbach L."/>
            <person name="Steele A.D."/>
            <person name="Gui C."/>
            <person name="Meng S."/>
            <person name="Li G."/>
            <person name="Viehrig K."/>
            <person name="Ye F."/>
            <person name="Su P."/>
            <person name="Kiefer A.F."/>
            <person name="Nichols A."/>
            <person name="Cepeda A.J."/>
            <person name="Yan W."/>
            <person name="Fan B."/>
            <person name="Jiang Y."/>
            <person name="Adhikari A."/>
            <person name="Zheng C.-J."/>
            <person name="Schuster L."/>
            <person name="Cowan T.M."/>
            <person name="Smanski M.J."/>
            <person name="Chevrette M.G."/>
            <person name="De Carvalho L.P.S."/>
            <person name="Shen B."/>
        </authorList>
    </citation>
    <scope>NUCLEOTIDE SEQUENCE [LARGE SCALE GENOMIC DNA]</scope>
    <source>
        <strain evidence="6 7">NPDC049503</strain>
    </source>
</reference>
<dbReference type="InterPro" id="IPR023430">
    <property type="entry name" value="Pept_HybD-like_dom_sf"/>
</dbReference>
<evidence type="ECO:0000256" key="1">
    <source>
        <dbReference type="ARBA" id="ARBA00006814"/>
    </source>
</evidence>
<dbReference type="GO" id="GO:0008233">
    <property type="term" value="F:peptidase activity"/>
    <property type="evidence" value="ECO:0007669"/>
    <property type="project" value="UniProtKB-KW"/>
</dbReference>
<dbReference type="RefSeq" id="WP_397019220.1">
    <property type="nucleotide sequence ID" value="NZ_JBITMB010000002.1"/>
</dbReference>
<dbReference type="NCBIfam" id="TIGR00072">
    <property type="entry name" value="hydrog_prot"/>
    <property type="match status" value="1"/>
</dbReference>
<accession>A0ABW7ZZ83</accession>
<keyword evidence="3" id="KW-0064">Aspartyl protease</keyword>
<name>A0ABW7ZZ83_9ACTN</name>
<dbReference type="Gene3D" id="3.40.50.1450">
    <property type="entry name" value="HybD-like"/>
    <property type="match status" value="1"/>
</dbReference>
<dbReference type="PANTHER" id="PTHR30302:SF1">
    <property type="entry name" value="HYDROGENASE 2 MATURATION PROTEASE"/>
    <property type="match status" value="1"/>
</dbReference>
<feature type="region of interest" description="Disordered" evidence="5">
    <location>
        <begin position="1"/>
        <end position="34"/>
    </location>
</feature>
<dbReference type="InterPro" id="IPR000671">
    <property type="entry name" value="Peptidase_A31"/>
</dbReference>
<dbReference type="EMBL" id="JBITMB010000002">
    <property type="protein sequence ID" value="MFI7439585.1"/>
    <property type="molecule type" value="Genomic_DNA"/>
</dbReference>